<proteinExistence type="predicted"/>
<reference evidence="1 2" key="1">
    <citation type="submission" date="2020-04" db="EMBL/GenBank/DDBJ databases">
        <authorList>
            <person name="De Canck E."/>
        </authorList>
    </citation>
    <scope>NUCLEOTIDE SEQUENCE [LARGE SCALE GENOMIC DNA]</scope>
    <source>
        <strain evidence="1 2">LMG 3441</strain>
    </source>
</reference>
<dbReference type="EMBL" id="CADIJQ010000003">
    <property type="protein sequence ID" value="CAB3703608.1"/>
    <property type="molecule type" value="Genomic_DNA"/>
</dbReference>
<dbReference type="Proteomes" id="UP000494269">
    <property type="component" value="Unassembled WGS sequence"/>
</dbReference>
<protein>
    <submittedName>
        <fullName evidence="1">Uncharacterized protein</fullName>
    </submittedName>
</protein>
<gene>
    <name evidence="1" type="ORF">LMG3441_02705</name>
</gene>
<organism evidence="1 2">
    <name type="scientific">Achromobacter kerstersii</name>
    <dbReference type="NCBI Taxonomy" id="1353890"/>
    <lineage>
        <taxon>Bacteria</taxon>
        <taxon>Pseudomonadati</taxon>
        <taxon>Pseudomonadota</taxon>
        <taxon>Betaproteobacteria</taxon>
        <taxon>Burkholderiales</taxon>
        <taxon>Alcaligenaceae</taxon>
        <taxon>Achromobacter</taxon>
    </lineage>
</organism>
<keyword evidence="2" id="KW-1185">Reference proteome</keyword>
<dbReference type="AlphaFoldDB" id="A0A6S7A012"/>
<sequence length="71" mass="7674">MKTWPLQDVQTQYAEFVDDDVSAGPQRLIAGGFKPSAVGAAPPRLALMAPRPTLKSLLLTDFARTEHLVPA</sequence>
<evidence type="ECO:0000313" key="2">
    <source>
        <dbReference type="Proteomes" id="UP000494269"/>
    </source>
</evidence>
<name>A0A6S7A012_9BURK</name>
<evidence type="ECO:0000313" key="1">
    <source>
        <dbReference type="EMBL" id="CAB3703608.1"/>
    </source>
</evidence>
<dbReference type="RefSeq" id="WP_054426150.1">
    <property type="nucleotide sequence ID" value="NZ_CADIJQ010000003.1"/>
</dbReference>
<accession>A0A6S7A012</accession>